<feature type="transmembrane region" description="Helical" evidence="1">
    <location>
        <begin position="49"/>
        <end position="69"/>
    </location>
</feature>
<comment type="caution">
    <text evidence="2">The sequence shown here is derived from an EMBL/GenBank/DDBJ whole genome shotgun (WGS) entry which is preliminary data.</text>
</comment>
<protein>
    <submittedName>
        <fullName evidence="2">Uncharacterized protein</fullName>
    </submittedName>
</protein>
<organism evidence="2 3">
    <name type="scientific">Wenjunlia tyrosinilytica</name>
    <dbReference type="NCBI Taxonomy" id="1544741"/>
    <lineage>
        <taxon>Bacteria</taxon>
        <taxon>Bacillati</taxon>
        <taxon>Actinomycetota</taxon>
        <taxon>Actinomycetes</taxon>
        <taxon>Kitasatosporales</taxon>
        <taxon>Streptomycetaceae</taxon>
        <taxon>Wenjunlia</taxon>
    </lineage>
</organism>
<proteinExistence type="predicted"/>
<reference evidence="2" key="1">
    <citation type="journal article" date="2014" name="Int. J. Syst. Evol. Microbiol.">
        <title>Complete genome sequence of Corynebacterium casei LMG S-19264T (=DSM 44701T), isolated from a smear-ripened cheese.</title>
        <authorList>
            <consortium name="US DOE Joint Genome Institute (JGI-PGF)"/>
            <person name="Walter F."/>
            <person name="Albersmeier A."/>
            <person name="Kalinowski J."/>
            <person name="Ruckert C."/>
        </authorList>
    </citation>
    <scope>NUCLEOTIDE SEQUENCE</scope>
    <source>
        <strain evidence="2">CGMCC 4.7201</strain>
    </source>
</reference>
<sequence>MHDSMTHVALLLLALTTAALVAAMIGTAAGCLARIDGATLPSAIHRGAVTFGATLTLLLGVLSLMGSLLR</sequence>
<evidence type="ECO:0000313" key="2">
    <source>
        <dbReference type="EMBL" id="GGO94131.1"/>
    </source>
</evidence>
<dbReference type="Proteomes" id="UP000641932">
    <property type="component" value="Unassembled WGS sequence"/>
</dbReference>
<accession>A0A917ZU80</accession>
<evidence type="ECO:0000256" key="1">
    <source>
        <dbReference type="SAM" id="Phobius"/>
    </source>
</evidence>
<keyword evidence="1" id="KW-1133">Transmembrane helix</keyword>
<keyword evidence="3" id="KW-1185">Reference proteome</keyword>
<dbReference type="RefSeq" id="WP_229698697.1">
    <property type="nucleotide sequence ID" value="NZ_BMMS01000022.1"/>
</dbReference>
<gene>
    <name evidence="2" type="ORF">GCM10012280_48260</name>
</gene>
<dbReference type="EMBL" id="BMMS01000022">
    <property type="protein sequence ID" value="GGO94131.1"/>
    <property type="molecule type" value="Genomic_DNA"/>
</dbReference>
<keyword evidence="1" id="KW-0812">Transmembrane</keyword>
<reference evidence="2" key="2">
    <citation type="submission" date="2020-09" db="EMBL/GenBank/DDBJ databases">
        <authorList>
            <person name="Sun Q."/>
            <person name="Zhou Y."/>
        </authorList>
    </citation>
    <scope>NUCLEOTIDE SEQUENCE</scope>
    <source>
        <strain evidence="2">CGMCC 4.7201</strain>
    </source>
</reference>
<dbReference type="AlphaFoldDB" id="A0A917ZU80"/>
<evidence type="ECO:0000313" key="3">
    <source>
        <dbReference type="Proteomes" id="UP000641932"/>
    </source>
</evidence>
<name>A0A917ZU80_9ACTN</name>
<keyword evidence="1" id="KW-0472">Membrane</keyword>